<dbReference type="NCBIfam" id="TIGR02050">
    <property type="entry name" value="gshA_cyan_rel"/>
    <property type="match status" value="1"/>
</dbReference>
<dbReference type="Pfam" id="PF04107">
    <property type="entry name" value="GCS2"/>
    <property type="match status" value="1"/>
</dbReference>
<dbReference type="Gene3D" id="3.30.590.20">
    <property type="match status" value="1"/>
</dbReference>
<sequence>MHANNLRCKSFSLASRFGFLFYLEVPIMRYRTAPALDLSQPLTAPRRALLRAFLANTEGTHVQIDFASSRQSTLGVEWELALVNARTGELVSVANEVLRGVASRHPDLNEDDEHPHIKRELLLNTVELVTGVCNTVKEAKEDLARSLQAVREVTDPMGVELFCAGSHPFSPPQLQPVSDKERYAKLIDRTQWWGRQMVIYGVHVHVGLDRRDKALPILDGLVNYFPHFQALSASSPFWGGEDTGYASQRALMFQQLPTAGLPFQFPSWAEYESYVQDMFTTGVIDTLSEIRWDIRPVPNLGTIEMRICDGLATLEEVGAVAALTQCLVDEFSTILDNGGSIPTMPPWHIQENKWRAARYGMEAIIILDAEGNEQLVTEHLKETLLRLAPVAEKLGCSAELADVEKIIARGAGYQRQRRVAAQHDGDLHAVVQDLVEQMRSVPTS</sequence>
<evidence type="ECO:0000256" key="4">
    <source>
        <dbReference type="ARBA" id="ARBA00048819"/>
    </source>
</evidence>
<evidence type="ECO:0000256" key="1">
    <source>
        <dbReference type="ARBA" id="ARBA00022598"/>
    </source>
</evidence>
<organism evidence="6 7">
    <name type="scientific">Arthrobacter gyeryongensis</name>
    <dbReference type="NCBI Taxonomy" id="1650592"/>
    <lineage>
        <taxon>Bacteria</taxon>
        <taxon>Bacillati</taxon>
        <taxon>Actinomycetota</taxon>
        <taxon>Actinomycetes</taxon>
        <taxon>Micrococcales</taxon>
        <taxon>Micrococcaceae</taxon>
        <taxon>Arthrobacter</taxon>
    </lineage>
</organism>
<reference evidence="7" key="1">
    <citation type="journal article" date="2019" name="Int. J. Syst. Evol. Microbiol.">
        <title>The Global Catalogue of Microorganisms (GCM) 10K type strain sequencing project: providing services to taxonomists for standard genome sequencing and annotation.</title>
        <authorList>
            <consortium name="The Broad Institute Genomics Platform"/>
            <consortium name="The Broad Institute Genome Sequencing Center for Infectious Disease"/>
            <person name="Wu L."/>
            <person name="Ma J."/>
        </authorList>
    </citation>
    <scope>NUCLEOTIDE SEQUENCE [LARGE SCALE GENOMIC DNA]</scope>
    <source>
        <strain evidence="7">JCM 18514</strain>
    </source>
</reference>
<dbReference type="InterPro" id="IPR050141">
    <property type="entry name" value="GCL_type2/YbdK_subfam"/>
</dbReference>
<keyword evidence="1 5" id="KW-0436">Ligase</keyword>
<dbReference type="NCBIfam" id="NF010043">
    <property type="entry name" value="PRK13517.1-3"/>
    <property type="match status" value="1"/>
</dbReference>
<evidence type="ECO:0000313" key="7">
    <source>
        <dbReference type="Proteomes" id="UP001500200"/>
    </source>
</evidence>
<dbReference type="NCBIfam" id="NF010044">
    <property type="entry name" value="PRK13517.1-4"/>
    <property type="match status" value="1"/>
</dbReference>
<dbReference type="HAMAP" id="MF_01609">
    <property type="entry name" value="Glu_cys_ligase_2"/>
    <property type="match status" value="1"/>
</dbReference>
<dbReference type="EMBL" id="BAABKK010000010">
    <property type="protein sequence ID" value="GAA5192454.1"/>
    <property type="molecule type" value="Genomic_DNA"/>
</dbReference>
<comment type="function">
    <text evidence="5">ATP-dependent carboxylate-amine ligase which exhibits weak glutamate--cysteine ligase activity.</text>
</comment>
<evidence type="ECO:0000313" key="6">
    <source>
        <dbReference type="EMBL" id="GAA5192454.1"/>
    </source>
</evidence>
<evidence type="ECO:0000256" key="5">
    <source>
        <dbReference type="HAMAP-Rule" id="MF_01609"/>
    </source>
</evidence>
<dbReference type="EC" id="6.3.2.2" evidence="5"/>
<dbReference type="PANTHER" id="PTHR36510">
    <property type="entry name" value="GLUTAMATE--CYSTEINE LIGASE 2-RELATED"/>
    <property type="match status" value="1"/>
</dbReference>
<dbReference type="InterPro" id="IPR014746">
    <property type="entry name" value="Gln_synth/guanido_kin_cat_dom"/>
</dbReference>
<protein>
    <recommendedName>
        <fullName evidence="5">Putative glutamate--cysteine ligase 2</fullName>
        <ecNumber evidence="5">6.3.2.2</ecNumber>
    </recommendedName>
    <alternativeName>
        <fullName evidence="5">Gamma-glutamylcysteine synthetase 2</fullName>
        <shortName evidence="5">GCS 2</shortName>
        <shortName evidence="5">Gamma-GCS 2</shortName>
    </alternativeName>
</protein>
<proteinExistence type="inferred from homology"/>
<evidence type="ECO:0000256" key="2">
    <source>
        <dbReference type="ARBA" id="ARBA00022741"/>
    </source>
</evidence>
<evidence type="ECO:0000256" key="3">
    <source>
        <dbReference type="ARBA" id="ARBA00022840"/>
    </source>
</evidence>
<gene>
    <name evidence="6" type="ORF">GCM10023346_14420</name>
</gene>
<dbReference type="Proteomes" id="UP001500200">
    <property type="component" value="Unassembled WGS sequence"/>
</dbReference>
<comment type="similarity">
    <text evidence="5">Belongs to the glutamate--cysteine ligase type 2 family. YbdK subfamily.</text>
</comment>
<dbReference type="GO" id="GO:0016874">
    <property type="term" value="F:ligase activity"/>
    <property type="evidence" value="ECO:0007669"/>
    <property type="project" value="UniProtKB-KW"/>
</dbReference>
<keyword evidence="2 5" id="KW-0547">Nucleotide-binding</keyword>
<dbReference type="PANTHER" id="PTHR36510:SF1">
    <property type="entry name" value="GLUTAMATE--CYSTEINE LIGASE 2-RELATED"/>
    <property type="match status" value="1"/>
</dbReference>
<dbReference type="InterPro" id="IPR011793">
    <property type="entry name" value="YbdK"/>
</dbReference>
<accession>A0ABP9SAK3</accession>
<dbReference type="NCBIfam" id="NF010042">
    <property type="entry name" value="PRK13517.1-2"/>
    <property type="match status" value="1"/>
</dbReference>
<comment type="caution">
    <text evidence="6">The sequence shown here is derived from an EMBL/GenBank/DDBJ whole genome shotgun (WGS) entry which is preliminary data.</text>
</comment>
<keyword evidence="7" id="KW-1185">Reference proteome</keyword>
<name>A0ABP9SAK3_9MICC</name>
<keyword evidence="3 5" id="KW-0067">ATP-binding</keyword>
<dbReference type="SUPFAM" id="SSF55931">
    <property type="entry name" value="Glutamine synthetase/guanido kinase"/>
    <property type="match status" value="1"/>
</dbReference>
<dbReference type="InterPro" id="IPR006336">
    <property type="entry name" value="GCS2"/>
</dbReference>
<comment type="catalytic activity">
    <reaction evidence="4 5">
        <text>L-cysteine + L-glutamate + ATP = gamma-L-glutamyl-L-cysteine + ADP + phosphate + H(+)</text>
        <dbReference type="Rhea" id="RHEA:13285"/>
        <dbReference type="ChEBI" id="CHEBI:15378"/>
        <dbReference type="ChEBI" id="CHEBI:29985"/>
        <dbReference type="ChEBI" id="CHEBI:30616"/>
        <dbReference type="ChEBI" id="CHEBI:35235"/>
        <dbReference type="ChEBI" id="CHEBI:43474"/>
        <dbReference type="ChEBI" id="CHEBI:58173"/>
        <dbReference type="ChEBI" id="CHEBI:456216"/>
        <dbReference type="EC" id="6.3.2.2"/>
    </reaction>
</comment>